<feature type="region of interest" description="Disordered" evidence="1">
    <location>
        <begin position="115"/>
        <end position="206"/>
    </location>
</feature>
<evidence type="ECO:0000259" key="2">
    <source>
        <dbReference type="PROSITE" id="PS50006"/>
    </source>
</evidence>
<feature type="domain" description="FHA" evidence="2">
    <location>
        <begin position="29"/>
        <end position="79"/>
    </location>
</feature>
<dbReference type="CDD" id="cd00060">
    <property type="entry name" value="FHA"/>
    <property type="match status" value="1"/>
</dbReference>
<reference evidence="3 4" key="1">
    <citation type="submission" date="2019-01" db="EMBL/GenBank/DDBJ databases">
        <authorList>
            <person name="Chen W.-M."/>
        </authorList>
    </citation>
    <scope>NUCLEOTIDE SEQUENCE [LARGE SCALE GENOMIC DNA]</scope>
    <source>
        <strain evidence="3 4">ICH-3</strain>
    </source>
</reference>
<dbReference type="Pfam" id="PF20232">
    <property type="entry name" value="T6SS_FHA_C"/>
    <property type="match status" value="1"/>
</dbReference>
<dbReference type="InterPro" id="IPR046883">
    <property type="entry name" value="T6SS_FHA_C"/>
</dbReference>
<accession>A0A437JNT5</accession>
<evidence type="ECO:0000313" key="3">
    <source>
        <dbReference type="EMBL" id="RVT48495.1"/>
    </source>
</evidence>
<name>A0A437JNT5_9BURK</name>
<dbReference type="InterPro" id="IPR000253">
    <property type="entry name" value="FHA_dom"/>
</dbReference>
<feature type="compositionally biased region" description="Pro residues" evidence="1">
    <location>
        <begin position="170"/>
        <end position="189"/>
    </location>
</feature>
<feature type="compositionally biased region" description="Low complexity" evidence="1">
    <location>
        <begin position="196"/>
        <end position="206"/>
    </location>
</feature>
<dbReference type="OrthoDB" id="273564at2"/>
<dbReference type="EMBL" id="SACT01000010">
    <property type="protein sequence ID" value="RVT48495.1"/>
    <property type="molecule type" value="Genomic_DNA"/>
</dbReference>
<dbReference type="Gene3D" id="2.60.200.20">
    <property type="match status" value="1"/>
</dbReference>
<dbReference type="SUPFAM" id="SSF49879">
    <property type="entry name" value="SMAD/FHA domain"/>
    <property type="match status" value="1"/>
</dbReference>
<comment type="caution">
    <text evidence="3">The sequence shown here is derived from an EMBL/GenBank/DDBJ whole genome shotgun (WGS) entry which is preliminary data.</text>
</comment>
<dbReference type="AlphaFoldDB" id="A0A437JNT5"/>
<dbReference type="Proteomes" id="UP000288178">
    <property type="component" value="Unassembled WGS sequence"/>
</dbReference>
<dbReference type="PROSITE" id="PS50006">
    <property type="entry name" value="FHA_DOMAIN"/>
    <property type="match status" value="1"/>
</dbReference>
<gene>
    <name evidence="3" type="ORF">ENE75_22695</name>
</gene>
<dbReference type="Pfam" id="PF00498">
    <property type="entry name" value="FHA"/>
    <property type="match status" value="1"/>
</dbReference>
<proteinExistence type="predicted"/>
<evidence type="ECO:0000313" key="4">
    <source>
        <dbReference type="Proteomes" id="UP000288178"/>
    </source>
</evidence>
<evidence type="ECO:0000256" key="1">
    <source>
        <dbReference type="SAM" id="MobiDB-lite"/>
    </source>
</evidence>
<keyword evidence="4" id="KW-1185">Reference proteome</keyword>
<sequence length="386" mass="39497">MLVLTLIGGTDRKEGPPTTVQVPAGRDRYVIGRDPACDWALPDRSLALSARHCELLSTPRGWVLRDLSTNGTFVNRSAVRMDGEQLLRDGDRVEMGPYAFAVSLRGAPASDMAARVQPHAPPVEAPSPATTVEDTAPLVMPPARGGDPAASAPLPVDDDDALTRIRPAPAAAPKPPPAAASPLPVPVAPGPGGAPGASSAPPAAGTATAAGAGAMLAGQGLPPGALDGLSPAEQAARIGALLRAAVDLLRDQLARQARVRSALGSRRAAALPLVSPLQLAPDTDQALRWLLAGDPHALLAQVGQSLADHDRRLLSAFDGAAERLAADLSPQALARAMPGADAAGRDALYAVLWQRLGLSDSGADWEAGLRAAARHHLASAYDDGDP</sequence>
<dbReference type="InterPro" id="IPR008984">
    <property type="entry name" value="SMAD_FHA_dom_sf"/>
</dbReference>
<organism evidence="3 4">
    <name type="scientific">Rubrivivax albus</name>
    <dbReference type="NCBI Taxonomy" id="2499835"/>
    <lineage>
        <taxon>Bacteria</taxon>
        <taxon>Pseudomonadati</taxon>
        <taxon>Pseudomonadota</taxon>
        <taxon>Betaproteobacteria</taxon>
        <taxon>Burkholderiales</taxon>
        <taxon>Sphaerotilaceae</taxon>
        <taxon>Rubrivivax</taxon>
    </lineage>
</organism>
<dbReference type="RefSeq" id="WP_128200975.1">
    <property type="nucleotide sequence ID" value="NZ_SACT01000010.1"/>
</dbReference>
<dbReference type="SMART" id="SM00240">
    <property type="entry name" value="FHA"/>
    <property type="match status" value="1"/>
</dbReference>
<protein>
    <submittedName>
        <fullName evidence="3">FHA domain-containing protein</fullName>
    </submittedName>
</protein>